<evidence type="ECO:0000256" key="4">
    <source>
        <dbReference type="ARBA" id="ARBA00022741"/>
    </source>
</evidence>
<evidence type="ECO:0000313" key="9">
    <source>
        <dbReference type="EMBL" id="RDY28692.1"/>
    </source>
</evidence>
<keyword evidence="5 7" id="KW-0418">Kinase</keyword>
<protein>
    <recommendedName>
        <fullName evidence="7">Acetate kinase</fullName>
        <ecNumber evidence="7">2.7.2.1</ecNumber>
    </recommendedName>
    <alternativeName>
        <fullName evidence="7">Acetokinase</fullName>
    </alternativeName>
</protein>
<dbReference type="PRINTS" id="PR00471">
    <property type="entry name" value="ACETATEKNASE"/>
</dbReference>
<sequence length="399" mass="42926">MKILVLNCGSSSLKYQLIDMSNEEVLCIGLVERIGIDGSILKQEKDGVEGKLVVEQPMKNHEDAIKLVLEGVKDSVYGGVKEMSEIDAVGHRVVHGGEKFAGSVIITDEVEAALRECIELAPLHNPANIMGIDACKAILPGVPMVGVFDTAFHQTMPASSYLYGLPHELYTKYGVRRYGFHGTSHYYVSQRAAAMLGKNIEDVKIITCHLGNGASIAAVDGGKCVDTSMGFTPLEGLIMGTRCGDIDAAILPFLMEKEGLDAKGLSDLMNKQSGVYGMTGISSDFRDIEGAAAKGDEKAQIALDAYAKKVKKYIGSYAAEMNGVDAVVFTAGVGENGIDMRAQIASNMEFLGMKLDAEANKVRGKERVISTEDSKVKILLIPTNEELVIARDTLKLVQK</sequence>
<dbReference type="InterPro" id="IPR000890">
    <property type="entry name" value="Aliphatic_acid_kin_short-chain"/>
</dbReference>
<feature type="site" description="Transition state stabilizer" evidence="7">
    <location>
        <position position="242"/>
    </location>
</feature>
<dbReference type="GO" id="GO:0006085">
    <property type="term" value="P:acetyl-CoA biosynthetic process"/>
    <property type="evidence" value="ECO:0007669"/>
    <property type="project" value="UniProtKB-UniRule"/>
</dbReference>
<feature type="binding site" evidence="7">
    <location>
        <position position="7"/>
    </location>
    <ligand>
        <name>Mg(2+)</name>
        <dbReference type="ChEBI" id="CHEBI:18420"/>
    </ligand>
</feature>
<keyword evidence="6 7" id="KW-0067">ATP-binding</keyword>
<dbReference type="PANTHER" id="PTHR21060">
    <property type="entry name" value="ACETATE KINASE"/>
    <property type="match status" value="1"/>
</dbReference>
<accession>A0A371J7D9</accession>
<comment type="caution">
    <text evidence="9">The sequence shown here is derived from an EMBL/GenBank/DDBJ whole genome shotgun (WGS) entry which is preliminary data.</text>
</comment>
<evidence type="ECO:0000256" key="8">
    <source>
        <dbReference type="RuleBase" id="RU003835"/>
    </source>
</evidence>
<organism evidence="9 10">
    <name type="scientific">Romboutsia weinsteinii</name>
    <dbReference type="NCBI Taxonomy" id="2020949"/>
    <lineage>
        <taxon>Bacteria</taxon>
        <taxon>Bacillati</taxon>
        <taxon>Bacillota</taxon>
        <taxon>Clostridia</taxon>
        <taxon>Peptostreptococcales</taxon>
        <taxon>Peptostreptococcaceae</taxon>
        <taxon>Romboutsia</taxon>
    </lineage>
</organism>
<dbReference type="Pfam" id="PF00871">
    <property type="entry name" value="Acetate_kinase"/>
    <property type="match status" value="1"/>
</dbReference>
<feature type="binding site" evidence="7">
    <location>
        <position position="385"/>
    </location>
    <ligand>
        <name>Mg(2+)</name>
        <dbReference type="ChEBI" id="CHEBI:18420"/>
    </ligand>
</feature>
<dbReference type="InterPro" id="IPR043129">
    <property type="entry name" value="ATPase_NBD"/>
</dbReference>
<feature type="active site" description="Proton donor/acceptor" evidence="7">
    <location>
        <position position="149"/>
    </location>
</feature>
<dbReference type="Proteomes" id="UP000215694">
    <property type="component" value="Unassembled WGS sequence"/>
</dbReference>
<feature type="site" description="Transition state stabilizer" evidence="7">
    <location>
        <position position="181"/>
    </location>
</feature>
<keyword evidence="7" id="KW-0460">Magnesium</keyword>
<dbReference type="GO" id="GO:0005737">
    <property type="term" value="C:cytoplasm"/>
    <property type="evidence" value="ECO:0007669"/>
    <property type="project" value="UniProtKB-SubCell"/>
</dbReference>
<dbReference type="AlphaFoldDB" id="A0A371J7D9"/>
<dbReference type="PANTHER" id="PTHR21060:SF15">
    <property type="entry name" value="ACETATE KINASE-RELATED"/>
    <property type="match status" value="1"/>
</dbReference>
<dbReference type="GO" id="GO:0000287">
    <property type="term" value="F:magnesium ion binding"/>
    <property type="evidence" value="ECO:0007669"/>
    <property type="project" value="UniProtKB-UniRule"/>
</dbReference>
<comment type="similarity">
    <text evidence="1 7 8">Belongs to the acetokinase family.</text>
</comment>
<keyword evidence="3 7" id="KW-0808">Transferase</keyword>
<feature type="binding site" evidence="7">
    <location>
        <begin position="209"/>
        <end position="213"/>
    </location>
    <ligand>
        <name>ATP</name>
        <dbReference type="ChEBI" id="CHEBI:30616"/>
    </ligand>
</feature>
<feature type="binding site" evidence="7">
    <location>
        <position position="14"/>
    </location>
    <ligand>
        <name>ATP</name>
        <dbReference type="ChEBI" id="CHEBI:30616"/>
    </ligand>
</feature>
<dbReference type="UniPathway" id="UPA00340">
    <property type="reaction ID" value="UER00458"/>
</dbReference>
<dbReference type="Gene3D" id="3.30.420.40">
    <property type="match status" value="2"/>
</dbReference>
<dbReference type="EC" id="2.7.2.1" evidence="7"/>
<dbReference type="GO" id="GO:0005524">
    <property type="term" value="F:ATP binding"/>
    <property type="evidence" value="ECO:0007669"/>
    <property type="project" value="UniProtKB-KW"/>
</dbReference>
<keyword evidence="7" id="KW-0479">Metal-binding</keyword>
<comment type="catalytic activity">
    <reaction evidence="7">
        <text>acetate + ATP = acetyl phosphate + ADP</text>
        <dbReference type="Rhea" id="RHEA:11352"/>
        <dbReference type="ChEBI" id="CHEBI:22191"/>
        <dbReference type="ChEBI" id="CHEBI:30089"/>
        <dbReference type="ChEBI" id="CHEBI:30616"/>
        <dbReference type="ChEBI" id="CHEBI:456216"/>
        <dbReference type="EC" id="2.7.2.1"/>
    </reaction>
</comment>
<comment type="subunit">
    <text evidence="7">Homodimer.</text>
</comment>
<feature type="binding site" evidence="7">
    <location>
        <begin position="284"/>
        <end position="286"/>
    </location>
    <ligand>
        <name>ATP</name>
        <dbReference type="ChEBI" id="CHEBI:30616"/>
    </ligand>
</feature>
<evidence type="ECO:0000256" key="6">
    <source>
        <dbReference type="ARBA" id="ARBA00022840"/>
    </source>
</evidence>
<comment type="cofactor">
    <cofactor evidence="7">
        <name>Mg(2+)</name>
        <dbReference type="ChEBI" id="CHEBI:18420"/>
    </cofactor>
    <cofactor evidence="7">
        <name>Mn(2+)</name>
        <dbReference type="ChEBI" id="CHEBI:29035"/>
    </cofactor>
    <text evidence="7">Mg(2+). Can also accept Mn(2+).</text>
</comment>
<evidence type="ECO:0000313" key="10">
    <source>
        <dbReference type="Proteomes" id="UP000215694"/>
    </source>
</evidence>
<comment type="subcellular location">
    <subcellularLocation>
        <location evidence="7">Cytoplasm</location>
    </subcellularLocation>
</comment>
<keyword evidence="10" id="KW-1185">Reference proteome</keyword>
<evidence type="ECO:0000256" key="5">
    <source>
        <dbReference type="ARBA" id="ARBA00022777"/>
    </source>
</evidence>
<dbReference type="HAMAP" id="MF_00020">
    <property type="entry name" value="Acetate_kinase"/>
    <property type="match status" value="1"/>
</dbReference>
<proteinExistence type="inferred from homology"/>
<feature type="binding site" evidence="7">
    <location>
        <begin position="332"/>
        <end position="336"/>
    </location>
    <ligand>
        <name>ATP</name>
        <dbReference type="ChEBI" id="CHEBI:30616"/>
    </ligand>
</feature>
<evidence type="ECO:0000256" key="3">
    <source>
        <dbReference type="ARBA" id="ARBA00022679"/>
    </source>
</evidence>
<dbReference type="NCBIfam" id="TIGR00016">
    <property type="entry name" value="ackA"/>
    <property type="match status" value="1"/>
</dbReference>
<reference evidence="9 10" key="1">
    <citation type="journal article" date="2017" name="Genome Announc.">
        <title>Draft Genome Sequence of Romboutsia weinsteinii sp. nov. Strain CCRI-19649(T) Isolated from Surface Water.</title>
        <authorList>
            <person name="Maheux A.F."/>
            <person name="Boudreau D.K."/>
            <person name="Berube E."/>
            <person name="Boissinot M."/>
            <person name="Cantin P."/>
            <person name="Raymond F."/>
            <person name="Corbeil J."/>
            <person name="Omar R.F."/>
            <person name="Bergeron M.G."/>
        </authorList>
    </citation>
    <scope>NUCLEOTIDE SEQUENCE [LARGE SCALE GENOMIC DNA]</scope>
    <source>
        <strain evidence="9 10">CCRI-19649</strain>
    </source>
</reference>
<dbReference type="GO" id="GO:0006083">
    <property type="term" value="P:acetate metabolic process"/>
    <property type="evidence" value="ECO:0007669"/>
    <property type="project" value="TreeGrafter"/>
</dbReference>
<evidence type="ECO:0000256" key="1">
    <source>
        <dbReference type="ARBA" id="ARBA00008748"/>
    </source>
</evidence>
<dbReference type="SUPFAM" id="SSF53067">
    <property type="entry name" value="Actin-like ATPase domain"/>
    <property type="match status" value="2"/>
</dbReference>
<dbReference type="GO" id="GO:0008776">
    <property type="term" value="F:acetate kinase activity"/>
    <property type="evidence" value="ECO:0007669"/>
    <property type="project" value="UniProtKB-UniRule"/>
</dbReference>
<dbReference type="CDD" id="cd24010">
    <property type="entry name" value="ASKHA_NBD_AcK_PK"/>
    <property type="match status" value="1"/>
</dbReference>
<name>A0A371J7D9_9FIRM</name>
<feature type="binding site" evidence="7">
    <location>
        <position position="92"/>
    </location>
    <ligand>
        <name>substrate</name>
    </ligand>
</feature>
<gene>
    <name evidence="7" type="primary">ackA</name>
    <name evidence="9" type="ORF">CHL78_003910</name>
</gene>
<dbReference type="PROSITE" id="PS01076">
    <property type="entry name" value="ACETATE_KINASE_2"/>
    <property type="match status" value="1"/>
</dbReference>
<comment type="function">
    <text evidence="7">Catalyzes the formation of acetyl phosphate from acetate and ATP. Can also catalyze the reverse reaction.</text>
</comment>
<dbReference type="EMBL" id="NOJY02000005">
    <property type="protein sequence ID" value="RDY28692.1"/>
    <property type="molecule type" value="Genomic_DNA"/>
</dbReference>
<keyword evidence="2 7" id="KW-0963">Cytoplasm</keyword>
<keyword evidence="4 7" id="KW-0547">Nucleotide-binding</keyword>
<evidence type="ECO:0000256" key="7">
    <source>
        <dbReference type="HAMAP-Rule" id="MF_00020"/>
    </source>
</evidence>
<comment type="pathway">
    <text evidence="7">Metabolic intermediate biosynthesis; acetyl-CoA biosynthesis; acetyl-CoA from acetate: step 1/2.</text>
</comment>
<dbReference type="InterPro" id="IPR004372">
    <property type="entry name" value="Ac/propionate_kinase"/>
</dbReference>
<dbReference type="RefSeq" id="WP_094366509.1">
    <property type="nucleotide sequence ID" value="NZ_NOJY02000005.1"/>
</dbReference>
<dbReference type="OrthoDB" id="9802453at2"/>
<dbReference type="InterPro" id="IPR023865">
    <property type="entry name" value="Aliphatic_acid_kinase_CS"/>
</dbReference>
<dbReference type="PIRSF" id="PIRSF000722">
    <property type="entry name" value="Acetate_prop_kin"/>
    <property type="match status" value="1"/>
</dbReference>
<dbReference type="PROSITE" id="PS01075">
    <property type="entry name" value="ACETATE_KINASE_1"/>
    <property type="match status" value="1"/>
</dbReference>
<evidence type="ECO:0000256" key="2">
    <source>
        <dbReference type="ARBA" id="ARBA00022490"/>
    </source>
</evidence>